<dbReference type="Proteomes" id="UP001397290">
    <property type="component" value="Unassembled WGS sequence"/>
</dbReference>
<evidence type="ECO:0000259" key="7">
    <source>
        <dbReference type="PROSITE" id="PS50850"/>
    </source>
</evidence>
<evidence type="ECO:0000256" key="2">
    <source>
        <dbReference type="ARBA" id="ARBA00022692"/>
    </source>
</evidence>
<dbReference type="PANTHER" id="PTHR23501:SF87">
    <property type="entry name" value="SIDEROPHORE IRON TRANSPORTER 2"/>
    <property type="match status" value="1"/>
</dbReference>
<feature type="transmembrane region" description="Helical" evidence="6">
    <location>
        <begin position="406"/>
        <end position="423"/>
    </location>
</feature>
<organism evidence="8 9">
    <name type="scientific">Beauveria asiatica</name>
    <dbReference type="NCBI Taxonomy" id="1069075"/>
    <lineage>
        <taxon>Eukaryota</taxon>
        <taxon>Fungi</taxon>
        <taxon>Dikarya</taxon>
        <taxon>Ascomycota</taxon>
        <taxon>Pezizomycotina</taxon>
        <taxon>Sordariomycetes</taxon>
        <taxon>Hypocreomycetidae</taxon>
        <taxon>Hypocreales</taxon>
        <taxon>Cordycipitaceae</taxon>
        <taxon>Beauveria</taxon>
    </lineage>
</organism>
<feature type="transmembrane region" description="Helical" evidence="6">
    <location>
        <begin position="611"/>
        <end position="630"/>
    </location>
</feature>
<evidence type="ECO:0000313" key="8">
    <source>
        <dbReference type="EMBL" id="KAK8143819.1"/>
    </source>
</evidence>
<evidence type="ECO:0000256" key="1">
    <source>
        <dbReference type="ARBA" id="ARBA00004141"/>
    </source>
</evidence>
<evidence type="ECO:0000256" key="3">
    <source>
        <dbReference type="ARBA" id="ARBA00022989"/>
    </source>
</evidence>
<feature type="region of interest" description="Disordered" evidence="5">
    <location>
        <begin position="1"/>
        <end position="96"/>
    </location>
</feature>
<dbReference type="InterPro" id="IPR036259">
    <property type="entry name" value="MFS_trans_sf"/>
</dbReference>
<feature type="transmembrane region" description="Helical" evidence="6">
    <location>
        <begin position="132"/>
        <end position="150"/>
    </location>
</feature>
<accession>A0AAW0RNL4</accession>
<feature type="transmembrane region" description="Helical" evidence="6">
    <location>
        <begin position="259"/>
        <end position="279"/>
    </location>
</feature>
<sequence>MNYPGLQMATFGSPVPALPSVAGSASTNVSLEEAARRRQLRREQKQKQKEEQEAGRVQEGGDVIAPVAPSAHTGAARGHDGGADDDDDDDDDGKSLGKLYKEAAMRAEAAAQLDVPRGVRKMEQVTRTWKPAGILVAWIGMMLLAVALSLDSLTVSSYQPYALSEFKSHSMLPAISTIQNILTAATKPIVAKIADASGRAEALSVSLVSIVLGFTINAASRNLATMAAGHVFYSIGQVGVVFLQQILAADTTTLENRSAFGALLHSPPIFTAWIAGPMVQALVPAHWRWGYAMWAIVVPVVSIPLLVSIWRHQSTREKTPEDSVADGVIVKLAQADLPGLLLFVTGLVLLLLPMTLAARYDNGWASPLIIAMVVAGAVCFTAFVWYQVYEAPYPILPLYLARSKTVAAACLTEAFFYLSYYLWQPYFYSFLVVVNGLSPKAATNIMTSQAVAAAVAGLAAAFVVKFTGNCKWVVVTGTLVKLIGGGLMMRYSNLDATLAQIVISQVIAGGGSGMISIVAQTAAQSVARHQDVANVTMLYETARAIGGAIGNAIAGSIWTKLLLAKLESHLPRASESSAIGIRDSLTVATSFAMGSPERAAISQSYTEVMRILLIASIAFLALSFLASLAIENVNLKAIDQETAQRGVIGRSNFGAWWERMYTGERRVTKS</sequence>
<feature type="transmembrane region" description="Helical" evidence="6">
    <location>
        <begin position="443"/>
        <end position="464"/>
    </location>
</feature>
<dbReference type="Pfam" id="PF07690">
    <property type="entry name" value="MFS_1"/>
    <property type="match status" value="1"/>
</dbReference>
<feature type="transmembrane region" description="Helical" evidence="6">
    <location>
        <begin position="291"/>
        <end position="310"/>
    </location>
</feature>
<evidence type="ECO:0000256" key="4">
    <source>
        <dbReference type="ARBA" id="ARBA00023136"/>
    </source>
</evidence>
<dbReference type="Gene3D" id="1.20.1250.20">
    <property type="entry name" value="MFS general substrate transporter like domains"/>
    <property type="match status" value="2"/>
</dbReference>
<feature type="transmembrane region" description="Helical" evidence="6">
    <location>
        <begin position="364"/>
        <end position="386"/>
    </location>
</feature>
<dbReference type="GO" id="GO:0005886">
    <property type="term" value="C:plasma membrane"/>
    <property type="evidence" value="ECO:0007669"/>
    <property type="project" value="TreeGrafter"/>
</dbReference>
<feature type="compositionally biased region" description="Acidic residues" evidence="5">
    <location>
        <begin position="83"/>
        <end position="92"/>
    </location>
</feature>
<evidence type="ECO:0000256" key="6">
    <source>
        <dbReference type="SAM" id="Phobius"/>
    </source>
</evidence>
<gene>
    <name evidence="8" type="ORF">G3M48_006699</name>
</gene>
<evidence type="ECO:0000256" key="5">
    <source>
        <dbReference type="SAM" id="MobiDB-lite"/>
    </source>
</evidence>
<dbReference type="SUPFAM" id="SSF103473">
    <property type="entry name" value="MFS general substrate transporter"/>
    <property type="match status" value="1"/>
</dbReference>
<keyword evidence="3 6" id="KW-1133">Transmembrane helix</keyword>
<feature type="transmembrane region" description="Helical" evidence="6">
    <location>
        <begin position="226"/>
        <end position="247"/>
    </location>
</feature>
<feature type="transmembrane region" description="Helical" evidence="6">
    <location>
        <begin position="497"/>
        <end position="519"/>
    </location>
</feature>
<protein>
    <recommendedName>
        <fullName evidence="7">Major facilitator superfamily (MFS) profile domain-containing protein</fullName>
    </recommendedName>
</protein>
<evidence type="ECO:0000313" key="9">
    <source>
        <dbReference type="Proteomes" id="UP001397290"/>
    </source>
</evidence>
<keyword evidence="4 6" id="KW-0472">Membrane</keyword>
<feature type="transmembrane region" description="Helical" evidence="6">
    <location>
        <begin position="340"/>
        <end position="358"/>
    </location>
</feature>
<feature type="domain" description="Major facilitator superfamily (MFS) profile" evidence="7">
    <location>
        <begin position="133"/>
        <end position="633"/>
    </location>
</feature>
<feature type="transmembrane region" description="Helical" evidence="6">
    <location>
        <begin position="471"/>
        <end position="491"/>
    </location>
</feature>
<reference evidence="8 9" key="1">
    <citation type="submission" date="2020-02" db="EMBL/GenBank/DDBJ databases">
        <title>Comparative genomics of the hypocrealean fungal genus Beauvera.</title>
        <authorList>
            <person name="Showalter D.N."/>
            <person name="Bushley K.E."/>
            <person name="Rehner S.A."/>
        </authorList>
    </citation>
    <scope>NUCLEOTIDE SEQUENCE [LARGE SCALE GENOMIC DNA]</scope>
    <source>
        <strain evidence="8 9">ARSEF4384</strain>
    </source>
</reference>
<feature type="compositionally biased region" description="Basic and acidic residues" evidence="5">
    <location>
        <begin position="33"/>
        <end position="56"/>
    </location>
</feature>
<keyword evidence="2 6" id="KW-0812">Transmembrane</keyword>
<proteinExistence type="predicted"/>
<dbReference type="AlphaFoldDB" id="A0AAW0RNL4"/>
<dbReference type="InterPro" id="IPR011701">
    <property type="entry name" value="MFS"/>
</dbReference>
<keyword evidence="9" id="KW-1185">Reference proteome</keyword>
<comment type="caution">
    <text evidence="8">The sequence shown here is derived from an EMBL/GenBank/DDBJ whole genome shotgun (WGS) entry which is preliminary data.</text>
</comment>
<name>A0AAW0RNL4_9HYPO</name>
<dbReference type="GO" id="GO:0022857">
    <property type="term" value="F:transmembrane transporter activity"/>
    <property type="evidence" value="ECO:0007669"/>
    <property type="project" value="InterPro"/>
</dbReference>
<comment type="subcellular location">
    <subcellularLocation>
        <location evidence="1">Membrane</location>
        <topology evidence="1">Multi-pass membrane protein</topology>
    </subcellularLocation>
</comment>
<dbReference type="InterPro" id="IPR020846">
    <property type="entry name" value="MFS_dom"/>
</dbReference>
<dbReference type="PROSITE" id="PS50850">
    <property type="entry name" value="MFS"/>
    <property type="match status" value="1"/>
</dbReference>
<dbReference type="EMBL" id="JAAHCF010000461">
    <property type="protein sequence ID" value="KAK8143819.1"/>
    <property type="molecule type" value="Genomic_DNA"/>
</dbReference>
<dbReference type="PANTHER" id="PTHR23501">
    <property type="entry name" value="MAJOR FACILITATOR SUPERFAMILY"/>
    <property type="match status" value="1"/>
</dbReference>